<sequence length="818" mass="90291">MIRTDLHAGWTVRAAGGPVPAELAAEIVPATVPGTVHTDLLDAELIPDPFLGENEAALVWFHRAAWLYETTFTAAPAAADERVDLVFEGLDTVATITLDGAELGRTANMHRSYRFDVRDRVRDGGIPLAVRFDSALEYAEELQKVIGERPRPYRHPFNAVRKMACSFGWDWGPDLQTAGIWKPVRVERWRVARLASVRPLATLDADGTGRLTLHVEVERSGLSAATDLTVEVTVGAQTARIVIPAGDISGMIEILVEGAQAWWPIGYGDQPLSDVVTTLRDESGELDAHRARVGFRTVTLDETADEIGSAFTLQVNGTPIFVRGLNWIPEDHLLTRLTREVYAAAIDRAVEANTNLLRVWGGGIYENEDFYDLCDERGILVWQDFPLACAAYAEEEPLRSEILAEARENVARLTPHPSLALWNGGNENIWGHEDWDWKPALDGLTWGAGYYYEDFPALLAELDPTRPYHPGSPSSPGHDPEVIHPNDDRYGTRHEWEAWNREDYTHHDNFRPRFCAEFGWQAPPTWSTLRESIAPEDFDQESPAFLLHQKAEDGNGKLNRGMAHHMRVPEEFEAWHWATQLNQARATAYAIAHLRGHAPRTMGSILWQLNDCWPVTSWAVVDGAGRRKPAWYALRRSYAPRLLAFRDGNLVVVNDSPAAWRGAAGLRRVGFDGTVLAAASHPLDIPARSVRIIPLDEAVITPGDPAREVLVAEADGLRATHLFAEDFDLAYDPAALSADISPVEGGYSITVTAASFARDIAVLADKIDPDAVVDDMLVDLLPGETHTFLVRTTWADPSGFVGPVVLRSANALAAPAEA</sequence>
<organism evidence="10 11">
    <name type="scientific">Actinoplanes ianthinogenes</name>
    <dbReference type="NCBI Taxonomy" id="122358"/>
    <lineage>
        <taxon>Bacteria</taxon>
        <taxon>Bacillati</taxon>
        <taxon>Actinomycetota</taxon>
        <taxon>Actinomycetes</taxon>
        <taxon>Micromonosporales</taxon>
        <taxon>Micromonosporaceae</taxon>
        <taxon>Actinoplanes</taxon>
    </lineage>
</organism>
<dbReference type="SUPFAM" id="SSF49785">
    <property type="entry name" value="Galactose-binding domain-like"/>
    <property type="match status" value="1"/>
</dbReference>
<dbReference type="InterPro" id="IPR054593">
    <property type="entry name" value="Beta-mannosidase-like_N2"/>
</dbReference>
<gene>
    <name evidence="10" type="ORF">Aiant_73570</name>
</gene>
<dbReference type="Proteomes" id="UP000676967">
    <property type="component" value="Chromosome"/>
</dbReference>
<name>A0ABN6CNG8_9ACTN</name>
<accession>A0ABN6CNG8</accession>
<evidence type="ECO:0000256" key="5">
    <source>
        <dbReference type="ARBA" id="ARBA00022801"/>
    </source>
</evidence>
<dbReference type="Pfam" id="PF02836">
    <property type="entry name" value="Glyco_hydro_2_C"/>
    <property type="match status" value="1"/>
</dbReference>
<keyword evidence="6" id="KW-0326">Glycosidase</keyword>
<dbReference type="InterPro" id="IPR036156">
    <property type="entry name" value="Beta-gal/glucu_dom_sf"/>
</dbReference>
<dbReference type="PANTHER" id="PTHR43730">
    <property type="entry name" value="BETA-MANNOSIDASE"/>
    <property type="match status" value="1"/>
</dbReference>
<evidence type="ECO:0000313" key="11">
    <source>
        <dbReference type="Proteomes" id="UP000676967"/>
    </source>
</evidence>
<dbReference type="InterPro" id="IPR008979">
    <property type="entry name" value="Galactose-bd-like_sf"/>
</dbReference>
<feature type="region of interest" description="Disordered" evidence="7">
    <location>
        <begin position="463"/>
        <end position="489"/>
    </location>
</feature>
<feature type="domain" description="Glycoside hydrolase family 2 catalytic" evidence="8">
    <location>
        <begin position="314"/>
        <end position="473"/>
    </location>
</feature>
<comment type="similarity">
    <text evidence="2">Belongs to the glycosyl hydrolase 2 family.</text>
</comment>
<protein>
    <recommendedName>
        <fullName evidence="3">beta-mannosidase</fullName>
        <ecNumber evidence="3">3.2.1.25</ecNumber>
    </recommendedName>
</protein>
<evidence type="ECO:0000256" key="6">
    <source>
        <dbReference type="ARBA" id="ARBA00023295"/>
    </source>
</evidence>
<keyword evidence="4" id="KW-0732">Signal</keyword>
<evidence type="ECO:0000256" key="3">
    <source>
        <dbReference type="ARBA" id="ARBA00012754"/>
    </source>
</evidence>
<keyword evidence="5" id="KW-0378">Hydrolase</keyword>
<dbReference type="Gene3D" id="2.60.40.10">
    <property type="entry name" value="Immunoglobulins"/>
    <property type="match status" value="1"/>
</dbReference>
<dbReference type="InterPro" id="IPR050887">
    <property type="entry name" value="Beta-mannosidase_GH2"/>
</dbReference>
<proteinExistence type="inferred from homology"/>
<keyword evidence="11" id="KW-1185">Reference proteome</keyword>
<dbReference type="InterPro" id="IPR006103">
    <property type="entry name" value="Glyco_hydro_2_cat"/>
</dbReference>
<evidence type="ECO:0000256" key="2">
    <source>
        <dbReference type="ARBA" id="ARBA00007401"/>
    </source>
</evidence>
<dbReference type="InterPro" id="IPR017853">
    <property type="entry name" value="GH"/>
</dbReference>
<dbReference type="SUPFAM" id="SSF49303">
    <property type="entry name" value="beta-Galactosidase/glucuronidase domain"/>
    <property type="match status" value="1"/>
</dbReference>
<reference evidence="10 11" key="1">
    <citation type="submission" date="2020-08" db="EMBL/GenBank/DDBJ databases">
        <title>Whole genome shotgun sequence of Actinoplanes ianthinogenes NBRC 13996.</title>
        <authorList>
            <person name="Komaki H."/>
            <person name="Tamura T."/>
        </authorList>
    </citation>
    <scope>NUCLEOTIDE SEQUENCE [LARGE SCALE GENOMIC DNA]</scope>
    <source>
        <strain evidence="10 11">NBRC 13996</strain>
    </source>
</reference>
<dbReference type="Gene3D" id="2.60.120.260">
    <property type="entry name" value="Galactose-binding domain-like"/>
    <property type="match status" value="1"/>
</dbReference>
<feature type="compositionally biased region" description="Basic and acidic residues" evidence="7">
    <location>
        <begin position="478"/>
        <end position="489"/>
    </location>
</feature>
<evidence type="ECO:0000259" key="9">
    <source>
        <dbReference type="Pfam" id="PF22666"/>
    </source>
</evidence>
<dbReference type="Gene3D" id="3.20.20.80">
    <property type="entry name" value="Glycosidases"/>
    <property type="match status" value="1"/>
</dbReference>
<evidence type="ECO:0000259" key="8">
    <source>
        <dbReference type="Pfam" id="PF02836"/>
    </source>
</evidence>
<evidence type="ECO:0000313" key="10">
    <source>
        <dbReference type="EMBL" id="BCJ46700.1"/>
    </source>
</evidence>
<evidence type="ECO:0000256" key="7">
    <source>
        <dbReference type="SAM" id="MobiDB-lite"/>
    </source>
</evidence>
<dbReference type="RefSeq" id="WP_189331717.1">
    <property type="nucleotide sequence ID" value="NZ_AP023356.1"/>
</dbReference>
<dbReference type="EMBL" id="AP023356">
    <property type="protein sequence ID" value="BCJ46700.1"/>
    <property type="molecule type" value="Genomic_DNA"/>
</dbReference>
<comment type="catalytic activity">
    <reaction evidence="1">
        <text>Hydrolysis of terminal, non-reducing beta-D-mannose residues in beta-D-mannosides.</text>
        <dbReference type="EC" id="3.2.1.25"/>
    </reaction>
</comment>
<feature type="domain" description="Beta-mannosidase-like galactose-binding" evidence="9">
    <location>
        <begin position="10"/>
        <end position="182"/>
    </location>
</feature>
<dbReference type="SUPFAM" id="SSF51445">
    <property type="entry name" value="(Trans)glycosidases"/>
    <property type="match status" value="1"/>
</dbReference>
<evidence type="ECO:0000256" key="4">
    <source>
        <dbReference type="ARBA" id="ARBA00022729"/>
    </source>
</evidence>
<evidence type="ECO:0000256" key="1">
    <source>
        <dbReference type="ARBA" id="ARBA00000829"/>
    </source>
</evidence>
<dbReference type="EC" id="3.2.1.25" evidence="3"/>
<dbReference type="PANTHER" id="PTHR43730:SF1">
    <property type="entry name" value="BETA-MANNOSIDASE"/>
    <property type="match status" value="1"/>
</dbReference>
<dbReference type="InterPro" id="IPR013783">
    <property type="entry name" value="Ig-like_fold"/>
</dbReference>
<dbReference type="Pfam" id="PF22666">
    <property type="entry name" value="Glyco_hydro_2_N2"/>
    <property type="match status" value="1"/>
</dbReference>